<evidence type="ECO:0000256" key="4">
    <source>
        <dbReference type="ARBA" id="ARBA00022801"/>
    </source>
</evidence>
<keyword evidence="4 7" id="KW-0378">Hydrolase</keyword>
<dbReference type="PANTHER" id="PTHR11804:SF84">
    <property type="entry name" value="SACCHAROLYSIN"/>
    <property type="match status" value="1"/>
</dbReference>
<dbReference type="InterPro" id="IPR024077">
    <property type="entry name" value="Neurolysin/TOP_dom2"/>
</dbReference>
<dbReference type="GO" id="GO:0006518">
    <property type="term" value="P:peptide metabolic process"/>
    <property type="evidence" value="ECO:0007669"/>
    <property type="project" value="TreeGrafter"/>
</dbReference>
<comment type="cofactor">
    <cofactor evidence="7">
        <name>Zn(2+)</name>
        <dbReference type="ChEBI" id="CHEBI:29105"/>
    </cofactor>
    <text evidence="7">Binds 1 zinc ion.</text>
</comment>
<evidence type="ECO:0000259" key="9">
    <source>
        <dbReference type="Pfam" id="PF01432"/>
    </source>
</evidence>
<evidence type="ECO:0000256" key="3">
    <source>
        <dbReference type="ARBA" id="ARBA00022723"/>
    </source>
</evidence>
<dbReference type="AlphaFoldDB" id="A0A7Y1QP31"/>
<gene>
    <name evidence="10" type="ORF">HBO33_19715</name>
</gene>
<comment type="similarity">
    <text evidence="1 7">Belongs to the peptidase M3 family.</text>
</comment>
<dbReference type="Gene3D" id="3.40.390.10">
    <property type="entry name" value="Collagenase (Catalytic Domain)"/>
    <property type="match status" value="1"/>
</dbReference>
<proteinExistence type="inferred from homology"/>
<evidence type="ECO:0000256" key="5">
    <source>
        <dbReference type="ARBA" id="ARBA00022833"/>
    </source>
</evidence>
<evidence type="ECO:0000313" key="10">
    <source>
        <dbReference type="EMBL" id="NNA97398.1"/>
    </source>
</evidence>
<keyword evidence="2 7" id="KW-0645">Protease</keyword>
<accession>A0A7Y1QP31</accession>
<evidence type="ECO:0000256" key="7">
    <source>
        <dbReference type="RuleBase" id="RU003435"/>
    </source>
</evidence>
<keyword evidence="3 7" id="KW-0479">Metal-binding</keyword>
<dbReference type="GO" id="GO:0046872">
    <property type="term" value="F:metal ion binding"/>
    <property type="evidence" value="ECO:0007669"/>
    <property type="project" value="UniProtKB-UniRule"/>
</dbReference>
<dbReference type="InterPro" id="IPR001567">
    <property type="entry name" value="Pept_M3A_M3B_dom"/>
</dbReference>
<dbReference type="PANTHER" id="PTHR11804">
    <property type="entry name" value="PROTEASE M3 THIMET OLIGOPEPTIDASE-RELATED"/>
    <property type="match status" value="1"/>
</dbReference>
<dbReference type="RefSeq" id="WP_169898330.1">
    <property type="nucleotide sequence ID" value="NZ_JAAQYP010000034.1"/>
</dbReference>
<keyword evidence="5 7" id="KW-0862">Zinc</keyword>
<organism evidence="10 11">
    <name type="scientific">Pseudomonas gessardii</name>
    <dbReference type="NCBI Taxonomy" id="78544"/>
    <lineage>
        <taxon>Bacteria</taxon>
        <taxon>Pseudomonadati</taxon>
        <taxon>Pseudomonadota</taxon>
        <taxon>Gammaproteobacteria</taxon>
        <taxon>Pseudomonadales</taxon>
        <taxon>Pseudomonadaceae</taxon>
        <taxon>Pseudomonas</taxon>
    </lineage>
</organism>
<feature type="coiled-coil region" evidence="8">
    <location>
        <begin position="148"/>
        <end position="175"/>
    </location>
</feature>
<reference evidence="10 11" key="1">
    <citation type="journal article" date="2020" name="Front. Microbiol.">
        <title>Genetic Organization of the aprX-lipA2 Operon Affects the Proteolytic Potential of Pseudomonas Species in Milk.</title>
        <authorList>
            <person name="Maier C."/>
            <person name="Huptas C."/>
            <person name="von Neubeck M."/>
            <person name="Scherer S."/>
            <person name="Wenning M."/>
            <person name="Lucking G."/>
        </authorList>
    </citation>
    <scope>NUCLEOTIDE SEQUENCE [LARGE SCALE GENOMIC DNA]</scope>
    <source>
        <strain evidence="10 11">G4779</strain>
    </source>
</reference>
<dbReference type="InterPro" id="IPR045090">
    <property type="entry name" value="Pept_M3A_M3B"/>
</dbReference>
<evidence type="ECO:0000256" key="6">
    <source>
        <dbReference type="ARBA" id="ARBA00023049"/>
    </source>
</evidence>
<sequence length="678" mass="76092">MSDQNPLLQPYDLPPFSAIQAGHLVPATLTIIAESRAATTAIIASQTPFPTWDDLVLAMDELDARLDVTLNIIQLLGSTHLEPAWQEAIGLCNDLAEQYKNEQAQNSALYQLYQRLANSPIAALFNDFRKCALRKVLRKYHLAGADLAPEQQRQLENLNAEINALQREYLERVKDANRAWGKHIQDQSLLSGLPQAMLTRMSQAAQAAGLPGWLLNLCDQSYRDVMTYADNRGLRQEMMVAYFSRASGAVSDEQTTDNESVLAVLLDDRHKKAQLLGYANFAELMLVDQMTDTPEQVIAFLDQHIELSRSTFVQDDEQLQRYAAQHGVTYLEPWDREYFSERIRQDTTGLSQEAFREYFPLEIVLQRLLSFIQTLFGIQFIELTHTDTWHPDVRAFEVREFAEPIGQLFIDPYRREGATGWGAASGLRNRRITAEGRPRTPVAVLSSQLPPPTGVEPCLLDHLQLRILLHEFGHCLEHLLTGAPYRAISGIGQLSHDRSEFVSQVLEQFCLSAQFLTSLSGHFQTGQPLPDAIADRMIQYAHIQPSRETASVLLTGLVDFELHRTYGDGRTPHEVFVSANNKIGQLTWPNGVRPVNSFEQLASDYGARTYSYKWSGVLATQAFERLKTEGLNNPAAGAAFREAFITPGDSHSLMNSLTMFLNRQLTTHSGQPPHSTGS</sequence>
<name>A0A7Y1QP31_9PSED</name>
<dbReference type="SUPFAM" id="SSF55486">
    <property type="entry name" value="Metalloproteases ('zincins'), catalytic domain"/>
    <property type="match status" value="1"/>
</dbReference>
<dbReference type="GO" id="GO:0004222">
    <property type="term" value="F:metalloendopeptidase activity"/>
    <property type="evidence" value="ECO:0007669"/>
    <property type="project" value="InterPro"/>
</dbReference>
<dbReference type="EMBL" id="JAAQYP010000034">
    <property type="protein sequence ID" value="NNA97398.1"/>
    <property type="molecule type" value="Genomic_DNA"/>
</dbReference>
<dbReference type="GO" id="GO:0006508">
    <property type="term" value="P:proteolysis"/>
    <property type="evidence" value="ECO:0007669"/>
    <property type="project" value="UniProtKB-KW"/>
</dbReference>
<dbReference type="InterPro" id="IPR024079">
    <property type="entry name" value="MetalloPept_cat_dom_sf"/>
</dbReference>
<keyword evidence="8" id="KW-0175">Coiled coil</keyword>
<evidence type="ECO:0000256" key="2">
    <source>
        <dbReference type="ARBA" id="ARBA00022670"/>
    </source>
</evidence>
<evidence type="ECO:0000256" key="1">
    <source>
        <dbReference type="ARBA" id="ARBA00006040"/>
    </source>
</evidence>
<comment type="caution">
    <text evidence="10">The sequence shown here is derived from an EMBL/GenBank/DDBJ whole genome shotgun (WGS) entry which is preliminary data.</text>
</comment>
<protein>
    <submittedName>
        <fullName evidence="10">M3 family metallopeptidase</fullName>
    </submittedName>
</protein>
<dbReference type="Proteomes" id="UP000542111">
    <property type="component" value="Unassembled WGS sequence"/>
</dbReference>
<evidence type="ECO:0000256" key="8">
    <source>
        <dbReference type="SAM" id="Coils"/>
    </source>
</evidence>
<dbReference type="Pfam" id="PF01432">
    <property type="entry name" value="Peptidase_M3"/>
    <property type="match status" value="1"/>
</dbReference>
<evidence type="ECO:0000313" key="11">
    <source>
        <dbReference type="Proteomes" id="UP000542111"/>
    </source>
</evidence>
<dbReference type="Gene3D" id="1.10.1370.10">
    <property type="entry name" value="Neurolysin, domain 3"/>
    <property type="match status" value="1"/>
</dbReference>
<feature type="domain" description="Peptidase M3A/M3B catalytic" evidence="9">
    <location>
        <begin position="225"/>
        <end position="666"/>
    </location>
</feature>
<keyword evidence="6 7" id="KW-0482">Metalloprotease</keyword>